<dbReference type="PANTHER" id="PTHR46402:SF2">
    <property type="entry name" value="HISTONE-LYSINE N-TRIMETHYLTRANSFERASE SMYD5"/>
    <property type="match status" value="1"/>
</dbReference>
<dbReference type="SMART" id="SM00317">
    <property type="entry name" value="SET"/>
    <property type="match status" value="1"/>
</dbReference>
<dbReference type="STRING" id="1314800.A0A1B7N7Z7"/>
<keyword evidence="3" id="KW-0949">S-adenosyl-L-methionine</keyword>
<dbReference type="InterPro" id="IPR046341">
    <property type="entry name" value="SET_dom_sf"/>
</dbReference>
<dbReference type="EMBL" id="KV448194">
    <property type="protein sequence ID" value="OAX40995.1"/>
    <property type="molecule type" value="Genomic_DNA"/>
</dbReference>
<dbReference type="Pfam" id="PF00856">
    <property type="entry name" value="SET"/>
    <property type="match status" value="1"/>
</dbReference>
<evidence type="ECO:0000259" key="7">
    <source>
        <dbReference type="PROSITE" id="PS50280"/>
    </source>
</evidence>
<sequence>MSRNTIPTEDEVRKAVIELKTRNTASGVAKIHSLLLDANLSWTVSEKRVRKILQSEGLVRSDSANTKTIHPSSRLNKSLDVNKWTSRVEIKFFDAIKGKGLVAKEKIAKGEVLWKEDPFILAPEWEIYDLQLSSQACSFCSTIIRDYSPLHISCGASTTATPCTAKFCNRLCRLQADKVHPLLCPARNPASVPLLAFARKAQWLALHALAQCTSRLLLASQKDDATFGSDWEVFQSLAVLGMEERYQCLRDQGLEPDRESWRRAFDLYLQAFKEPTLPVQQKKLARMLKKQIPQELQTDTFEYQAFLRGLGRMSLNLEAHGGLYRLHSHLNHSCTPNISVRHLDQRTALSRITVIAREEIDPGEELLITYTNPESNLRDRRRRLSEWGFGLCQCKRCVEEEEVSKDSDMNTQEADDLADQLKAGLGVL</sequence>
<dbReference type="CDD" id="cd20071">
    <property type="entry name" value="SET_SMYD"/>
    <property type="match status" value="1"/>
</dbReference>
<dbReference type="OrthoDB" id="438641at2759"/>
<keyword evidence="2" id="KW-0808">Transferase</keyword>
<dbReference type="PANTHER" id="PTHR46402">
    <property type="entry name" value="SET AND MYND DOMAIN-CONTAINING PROTEIN 5"/>
    <property type="match status" value="1"/>
</dbReference>
<keyword evidence="9" id="KW-1185">Reference proteome</keyword>
<dbReference type="SUPFAM" id="SSF82199">
    <property type="entry name" value="SET domain"/>
    <property type="match status" value="1"/>
</dbReference>
<accession>A0A1B7N7Z7</accession>
<dbReference type="GO" id="GO:0045814">
    <property type="term" value="P:negative regulation of gene expression, epigenetic"/>
    <property type="evidence" value="ECO:0007669"/>
    <property type="project" value="TreeGrafter"/>
</dbReference>
<proteinExistence type="predicted"/>
<evidence type="ECO:0000313" key="9">
    <source>
        <dbReference type="Proteomes" id="UP000092154"/>
    </source>
</evidence>
<dbReference type="AlphaFoldDB" id="A0A1B7N7Z7"/>
<comment type="catalytic activity">
    <reaction evidence="6">
        <text>L-lysyl-[histone] + S-adenosyl-L-methionine = N(6)-methyl-L-lysyl-[histone] + S-adenosyl-L-homocysteine + H(+)</text>
        <dbReference type="Rhea" id="RHEA:10024"/>
        <dbReference type="Rhea" id="RHEA-COMP:9845"/>
        <dbReference type="Rhea" id="RHEA-COMP:9846"/>
        <dbReference type="ChEBI" id="CHEBI:15378"/>
        <dbReference type="ChEBI" id="CHEBI:29969"/>
        <dbReference type="ChEBI" id="CHEBI:57856"/>
        <dbReference type="ChEBI" id="CHEBI:59789"/>
        <dbReference type="ChEBI" id="CHEBI:61929"/>
    </reaction>
    <physiologicalReaction direction="left-to-right" evidence="6">
        <dbReference type="Rhea" id="RHEA:10025"/>
    </physiologicalReaction>
</comment>
<reference evidence="8 9" key="1">
    <citation type="submission" date="2016-06" db="EMBL/GenBank/DDBJ databases">
        <title>Comparative genomics of the ectomycorrhizal sister species Rhizopogon vinicolor and Rhizopogon vesiculosus (Basidiomycota: Boletales) reveals a divergence of the mating type B locus.</title>
        <authorList>
            <consortium name="DOE Joint Genome Institute"/>
            <person name="Mujic A.B."/>
            <person name="Kuo A."/>
            <person name="Tritt A."/>
            <person name="Lipzen A."/>
            <person name="Chen C."/>
            <person name="Johnson J."/>
            <person name="Sharma A."/>
            <person name="Barry K."/>
            <person name="Grigoriev I.V."/>
            <person name="Spatafora J.W."/>
        </authorList>
    </citation>
    <scope>NUCLEOTIDE SEQUENCE [LARGE SCALE GENOMIC DNA]</scope>
    <source>
        <strain evidence="8 9">AM-OR11-026</strain>
    </source>
</reference>
<dbReference type="Gene3D" id="2.170.270.10">
    <property type="entry name" value="SET domain"/>
    <property type="match status" value="1"/>
</dbReference>
<feature type="domain" description="SET" evidence="7">
    <location>
        <begin position="86"/>
        <end position="371"/>
    </location>
</feature>
<keyword evidence="1" id="KW-0489">Methyltransferase</keyword>
<gene>
    <name evidence="8" type="ORF">K503DRAFT_848694</name>
</gene>
<evidence type="ECO:0000256" key="2">
    <source>
        <dbReference type="ARBA" id="ARBA00022679"/>
    </source>
</evidence>
<evidence type="ECO:0000256" key="1">
    <source>
        <dbReference type="ARBA" id="ARBA00022603"/>
    </source>
</evidence>
<dbReference type="Gene3D" id="1.10.220.160">
    <property type="match status" value="1"/>
</dbReference>
<dbReference type="Gene3D" id="6.10.140.2220">
    <property type="match status" value="1"/>
</dbReference>
<organism evidence="8 9">
    <name type="scientific">Rhizopogon vinicolor AM-OR11-026</name>
    <dbReference type="NCBI Taxonomy" id="1314800"/>
    <lineage>
        <taxon>Eukaryota</taxon>
        <taxon>Fungi</taxon>
        <taxon>Dikarya</taxon>
        <taxon>Basidiomycota</taxon>
        <taxon>Agaricomycotina</taxon>
        <taxon>Agaricomycetes</taxon>
        <taxon>Agaricomycetidae</taxon>
        <taxon>Boletales</taxon>
        <taxon>Suillineae</taxon>
        <taxon>Rhizopogonaceae</taxon>
        <taxon>Rhizopogon</taxon>
    </lineage>
</organism>
<dbReference type="GO" id="GO:0032259">
    <property type="term" value="P:methylation"/>
    <property type="evidence" value="ECO:0007669"/>
    <property type="project" value="UniProtKB-KW"/>
</dbReference>
<evidence type="ECO:0000256" key="4">
    <source>
        <dbReference type="ARBA" id="ARBA00042380"/>
    </source>
</evidence>
<protein>
    <recommendedName>
        <fullName evidence="5">Histone-lysine N-methyltransferase SET5</fullName>
    </recommendedName>
    <alternativeName>
        <fullName evidence="4">SET domain-containing protein 5</fullName>
    </alternativeName>
</protein>
<evidence type="ECO:0000256" key="5">
    <source>
        <dbReference type="ARBA" id="ARBA00044528"/>
    </source>
</evidence>
<evidence type="ECO:0000256" key="6">
    <source>
        <dbReference type="ARBA" id="ARBA00048619"/>
    </source>
</evidence>
<dbReference type="Proteomes" id="UP000092154">
    <property type="component" value="Unassembled WGS sequence"/>
</dbReference>
<dbReference type="GO" id="GO:0042799">
    <property type="term" value="F:histone H4K20 methyltransferase activity"/>
    <property type="evidence" value="ECO:0007669"/>
    <property type="project" value="TreeGrafter"/>
</dbReference>
<name>A0A1B7N7Z7_9AGAM</name>
<dbReference type="InParanoid" id="A0A1B7N7Z7"/>
<dbReference type="InterPro" id="IPR001214">
    <property type="entry name" value="SET_dom"/>
</dbReference>
<dbReference type="PROSITE" id="PS50280">
    <property type="entry name" value="SET"/>
    <property type="match status" value="1"/>
</dbReference>
<evidence type="ECO:0000313" key="8">
    <source>
        <dbReference type="EMBL" id="OAX40995.1"/>
    </source>
</evidence>
<evidence type="ECO:0000256" key="3">
    <source>
        <dbReference type="ARBA" id="ARBA00022691"/>
    </source>
</evidence>